<reference evidence="1" key="1">
    <citation type="submission" date="2019-08" db="EMBL/GenBank/DDBJ databases">
        <authorList>
            <person name="Kucharzyk K."/>
            <person name="Murdoch R.W."/>
            <person name="Higgins S."/>
            <person name="Loffler F."/>
        </authorList>
    </citation>
    <scope>NUCLEOTIDE SEQUENCE</scope>
</reference>
<gene>
    <name evidence="1" type="ORF">SDC9_132081</name>
</gene>
<dbReference type="AlphaFoldDB" id="A0A645D6N9"/>
<sequence length="56" mass="5941">MTPTVNEYAVSSVGASPIPPMKLCQTPTGRTANNRAMEPTILIGNVAIKPFEIALK</sequence>
<organism evidence="1">
    <name type="scientific">bioreactor metagenome</name>
    <dbReference type="NCBI Taxonomy" id="1076179"/>
    <lineage>
        <taxon>unclassified sequences</taxon>
        <taxon>metagenomes</taxon>
        <taxon>ecological metagenomes</taxon>
    </lineage>
</organism>
<dbReference type="EMBL" id="VSSQ01033418">
    <property type="protein sequence ID" value="MPM85004.1"/>
    <property type="molecule type" value="Genomic_DNA"/>
</dbReference>
<comment type="caution">
    <text evidence="1">The sequence shown here is derived from an EMBL/GenBank/DDBJ whole genome shotgun (WGS) entry which is preliminary data.</text>
</comment>
<protein>
    <submittedName>
        <fullName evidence="1">Uncharacterized protein</fullName>
    </submittedName>
</protein>
<accession>A0A645D6N9</accession>
<name>A0A645D6N9_9ZZZZ</name>
<evidence type="ECO:0000313" key="1">
    <source>
        <dbReference type="EMBL" id="MPM85004.1"/>
    </source>
</evidence>
<proteinExistence type="predicted"/>